<dbReference type="RefSeq" id="WP_038253544.1">
    <property type="nucleotide sequence ID" value="NZ_CAWLUU010000068.1"/>
</dbReference>
<sequence length="66" mass="7171">MNTPSQKDYGTNTDLFATLCGSQQLVDVAITLIREGRNLEAESILRRANVVSVSAIENHKAALLGR</sequence>
<accession>A0A077P0F0</accession>
<proteinExistence type="predicted"/>
<dbReference type="EMBL" id="CBSX010000244">
    <property type="protein sequence ID" value="CDH07962.1"/>
    <property type="molecule type" value="Genomic_DNA"/>
</dbReference>
<name>A0A077P0F0_XENBV</name>
<gene>
    <name evidence="1" type="ORF">XBO1_760002</name>
</gene>
<protein>
    <submittedName>
        <fullName evidence="1">Uncharacterized protein</fullName>
    </submittedName>
</protein>
<organism evidence="1">
    <name type="scientific">Xenorhabdus bovienii str. oregonense</name>
    <dbReference type="NCBI Taxonomy" id="1398202"/>
    <lineage>
        <taxon>Bacteria</taxon>
        <taxon>Pseudomonadati</taxon>
        <taxon>Pseudomonadota</taxon>
        <taxon>Gammaproteobacteria</taxon>
        <taxon>Enterobacterales</taxon>
        <taxon>Morganellaceae</taxon>
        <taxon>Xenorhabdus</taxon>
    </lineage>
</organism>
<dbReference type="HOGENOM" id="CLU_2830291_0_0_6"/>
<reference evidence="1" key="1">
    <citation type="submission" date="2013-07" db="EMBL/GenBank/DDBJ databases">
        <title>Sub-species coevolution in mutualistic symbiosis.</title>
        <authorList>
            <person name="Murfin K."/>
            <person name="Klassen J."/>
            <person name="Lee M."/>
            <person name="Forst S."/>
            <person name="Stock P."/>
            <person name="Goodrich-Blair H."/>
        </authorList>
    </citation>
    <scope>NUCLEOTIDE SEQUENCE [LARGE SCALE GENOMIC DNA]</scope>
    <source>
        <strain evidence="1">Oregonense</strain>
    </source>
</reference>
<comment type="caution">
    <text evidence="1">The sequence shown here is derived from an EMBL/GenBank/DDBJ whole genome shotgun (WGS) entry which is preliminary data.</text>
</comment>
<dbReference type="AlphaFoldDB" id="A0A077P0F0"/>
<dbReference type="Proteomes" id="UP000028483">
    <property type="component" value="Unassembled WGS sequence"/>
</dbReference>
<evidence type="ECO:0000313" key="1">
    <source>
        <dbReference type="EMBL" id="CDH07962.1"/>
    </source>
</evidence>